<dbReference type="Pfam" id="PF10276">
    <property type="entry name" value="zf-CHCC"/>
    <property type="match status" value="1"/>
</dbReference>
<proteinExistence type="predicted"/>
<gene>
    <name evidence="2" type="ORF">JIP62_08520</name>
</gene>
<protein>
    <submittedName>
        <fullName evidence="2">Zinc-finger domain-containing protein</fullName>
    </submittedName>
</protein>
<dbReference type="Gene3D" id="2.60.260.40">
    <property type="entry name" value="q5lls5 like domains"/>
    <property type="match status" value="1"/>
</dbReference>
<dbReference type="InterPro" id="IPR019401">
    <property type="entry name" value="Znf_CHCC"/>
</dbReference>
<evidence type="ECO:0000313" key="2">
    <source>
        <dbReference type="EMBL" id="QQQ17403.1"/>
    </source>
</evidence>
<dbReference type="RefSeq" id="WP_201101777.1">
    <property type="nucleotide sequence ID" value="NZ_CP067977.1"/>
</dbReference>
<dbReference type="GO" id="GO:0008270">
    <property type="term" value="F:zinc ion binding"/>
    <property type="evidence" value="ECO:0007669"/>
    <property type="project" value="UniProtKB-KW"/>
</dbReference>
<evidence type="ECO:0000313" key="3">
    <source>
        <dbReference type="Proteomes" id="UP000595448"/>
    </source>
</evidence>
<keyword evidence="2" id="KW-0863">Zinc-finger</keyword>
<organism evidence="2 3">
    <name type="scientific">Brevundimonas vitisensis</name>
    <dbReference type="NCBI Taxonomy" id="2800818"/>
    <lineage>
        <taxon>Bacteria</taxon>
        <taxon>Pseudomonadati</taxon>
        <taxon>Pseudomonadota</taxon>
        <taxon>Alphaproteobacteria</taxon>
        <taxon>Caulobacterales</taxon>
        <taxon>Caulobacteraceae</taxon>
        <taxon>Brevundimonas</taxon>
    </lineage>
</organism>
<keyword evidence="2" id="KW-0862">Zinc</keyword>
<sequence>MPPRHPDTLVPPPEDVVVSSKRVACDGGSRTLGATLGHPLVYLDMGEDDFVECGYCDRRFVLSADPHAENEYLDPAARPPEAH</sequence>
<dbReference type="EMBL" id="CP067977">
    <property type="protein sequence ID" value="QQQ17403.1"/>
    <property type="molecule type" value="Genomic_DNA"/>
</dbReference>
<evidence type="ECO:0000259" key="1">
    <source>
        <dbReference type="Pfam" id="PF10276"/>
    </source>
</evidence>
<accession>A0ABX7BKN5</accession>
<name>A0ABX7BKN5_9CAUL</name>
<feature type="domain" description="Zinc finger CHCC-type" evidence="1">
    <location>
        <begin position="21"/>
        <end position="60"/>
    </location>
</feature>
<keyword evidence="2" id="KW-0479">Metal-binding</keyword>
<dbReference type="Proteomes" id="UP000595448">
    <property type="component" value="Chromosome"/>
</dbReference>
<keyword evidence="3" id="KW-1185">Reference proteome</keyword>
<reference evidence="2 3" key="1">
    <citation type="submission" date="2021-01" db="EMBL/GenBank/DDBJ databases">
        <title>Brevundimonas vitis sp. nov., an bacterium isolated from grape (Vitis vinifera).</title>
        <authorList>
            <person name="Jiang L."/>
            <person name="Lee J."/>
        </authorList>
    </citation>
    <scope>NUCLEOTIDE SEQUENCE [LARGE SCALE GENOMIC DNA]</scope>
    <source>
        <strain evidence="2 3">GRTSA-9</strain>
    </source>
</reference>